<name>R7QT04_CHOCR</name>
<evidence type="ECO:0000313" key="1">
    <source>
        <dbReference type="EMBL" id="CDF41269.1"/>
    </source>
</evidence>
<dbReference type="RefSeq" id="XP_005711563.1">
    <property type="nucleotide sequence ID" value="XM_005711506.1"/>
</dbReference>
<organism evidence="1 2">
    <name type="scientific">Chondrus crispus</name>
    <name type="common">Carrageen Irish moss</name>
    <name type="synonym">Polymorpha crispa</name>
    <dbReference type="NCBI Taxonomy" id="2769"/>
    <lineage>
        <taxon>Eukaryota</taxon>
        <taxon>Rhodophyta</taxon>
        <taxon>Florideophyceae</taxon>
        <taxon>Rhodymeniophycidae</taxon>
        <taxon>Gigartinales</taxon>
        <taxon>Gigartinaceae</taxon>
        <taxon>Chondrus</taxon>
    </lineage>
</organism>
<dbReference type="AlphaFoldDB" id="R7QT04"/>
<keyword evidence="2" id="KW-1185">Reference proteome</keyword>
<proteinExistence type="predicted"/>
<dbReference type="EMBL" id="HG002339">
    <property type="protein sequence ID" value="CDF41269.1"/>
    <property type="molecule type" value="Genomic_DNA"/>
</dbReference>
<evidence type="ECO:0000313" key="2">
    <source>
        <dbReference type="Proteomes" id="UP000012073"/>
    </source>
</evidence>
<accession>R7QT04</accession>
<dbReference type="Proteomes" id="UP000012073">
    <property type="component" value="Unassembled WGS sequence"/>
</dbReference>
<gene>
    <name evidence="1" type="ORF">CHC_T00007787001</name>
</gene>
<dbReference type="GeneID" id="17319286"/>
<protein>
    <submittedName>
        <fullName evidence="1">Uncharacterized protein</fullName>
    </submittedName>
</protein>
<dbReference type="KEGG" id="ccp:CHC_T00007787001"/>
<sequence>MQTGLRIRHTFIIRKCVGCTPLVLVDDLPANDPFSTVHPSLRRVVTAPLIPVVIEEDERVSESHCPAIVNCSFAIVQRER</sequence>
<dbReference type="Gramene" id="CDF41269">
    <property type="protein sequence ID" value="CDF41269"/>
    <property type="gene ID" value="CHC_T00007787001"/>
</dbReference>
<reference evidence="2" key="1">
    <citation type="journal article" date="2013" name="Proc. Natl. Acad. Sci. U.S.A.">
        <title>Genome structure and metabolic features in the red seaweed Chondrus crispus shed light on evolution of the Archaeplastida.</title>
        <authorList>
            <person name="Collen J."/>
            <person name="Porcel B."/>
            <person name="Carre W."/>
            <person name="Ball S.G."/>
            <person name="Chaparro C."/>
            <person name="Tonon T."/>
            <person name="Barbeyron T."/>
            <person name="Michel G."/>
            <person name="Noel B."/>
            <person name="Valentin K."/>
            <person name="Elias M."/>
            <person name="Artiguenave F."/>
            <person name="Arun A."/>
            <person name="Aury J.M."/>
            <person name="Barbosa-Neto J.F."/>
            <person name="Bothwell J.H."/>
            <person name="Bouget F.Y."/>
            <person name="Brillet L."/>
            <person name="Cabello-Hurtado F."/>
            <person name="Capella-Gutierrez S."/>
            <person name="Charrier B."/>
            <person name="Cladiere L."/>
            <person name="Cock J.M."/>
            <person name="Coelho S.M."/>
            <person name="Colleoni C."/>
            <person name="Czjzek M."/>
            <person name="Da Silva C."/>
            <person name="Delage L."/>
            <person name="Denoeud F."/>
            <person name="Deschamps P."/>
            <person name="Dittami S.M."/>
            <person name="Gabaldon T."/>
            <person name="Gachon C.M."/>
            <person name="Groisillier A."/>
            <person name="Herve C."/>
            <person name="Jabbari K."/>
            <person name="Katinka M."/>
            <person name="Kloareg B."/>
            <person name="Kowalczyk N."/>
            <person name="Labadie K."/>
            <person name="Leblanc C."/>
            <person name="Lopez P.J."/>
            <person name="McLachlan D.H."/>
            <person name="Meslet-Cladiere L."/>
            <person name="Moustafa A."/>
            <person name="Nehr Z."/>
            <person name="Nyvall Collen P."/>
            <person name="Panaud O."/>
            <person name="Partensky F."/>
            <person name="Poulain J."/>
            <person name="Rensing S.A."/>
            <person name="Rousvoal S."/>
            <person name="Samson G."/>
            <person name="Symeonidi A."/>
            <person name="Weissenbach J."/>
            <person name="Zambounis A."/>
            <person name="Wincker P."/>
            <person name="Boyen C."/>
        </authorList>
    </citation>
    <scope>NUCLEOTIDE SEQUENCE [LARGE SCALE GENOMIC DNA]</scope>
    <source>
        <strain evidence="2">cv. Stackhouse</strain>
    </source>
</reference>